<accession>J9D3K0</accession>
<dbReference type="VEuPathDB" id="MicrosporidiaDB:EDEG_03432"/>
<dbReference type="InParanoid" id="J9D3K0"/>
<keyword evidence="1" id="KW-1133">Transmembrane helix</keyword>
<dbReference type="AlphaFoldDB" id="J9D3K0"/>
<keyword evidence="3" id="KW-1185">Reference proteome</keyword>
<keyword evidence="1" id="KW-0472">Membrane</keyword>
<dbReference type="HOGENOM" id="CLU_2277444_0_0_1"/>
<reference evidence="3" key="2">
    <citation type="submission" date="2015-07" db="EMBL/GenBank/DDBJ databases">
        <title>Contrasting host-pathogen interactions and genome evolution in two generalist and specialist microsporidian pathogens of mosquitoes.</title>
        <authorList>
            <consortium name="The Broad Institute Genomics Platform"/>
            <consortium name="The Broad Institute Genome Sequencing Center for Infectious Disease"/>
            <person name="Cuomo C.A."/>
            <person name="Sanscrainte N.D."/>
            <person name="Goldberg J.M."/>
            <person name="Heiman D."/>
            <person name="Young S."/>
            <person name="Zeng Q."/>
            <person name="Becnel J.J."/>
            <person name="Birren B.W."/>
        </authorList>
    </citation>
    <scope>NUCLEOTIDE SEQUENCE [LARGE SCALE GENOMIC DNA]</scope>
    <source>
        <strain evidence="3">USNM 41457</strain>
    </source>
</reference>
<evidence type="ECO:0000256" key="1">
    <source>
        <dbReference type="SAM" id="Phobius"/>
    </source>
</evidence>
<organism evidence="2 3">
    <name type="scientific">Edhazardia aedis (strain USNM 41457)</name>
    <name type="common">Microsporidian parasite</name>
    <dbReference type="NCBI Taxonomy" id="1003232"/>
    <lineage>
        <taxon>Eukaryota</taxon>
        <taxon>Fungi</taxon>
        <taxon>Fungi incertae sedis</taxon>
        <taxon>Microsporidia</taxon>
        <taxon>Edhazardia</taxon>
    </lineage>
</organism>
<proteinExistence type="predicted"/>
<keyword evidence="1" id="KW-0812">Transmembrane</keyword>
<sequence>MNPLMKKPTNSMEKVVSASTNHRKSYFSADTYIHFNKPFYCNIFIHCLFLRHSTRSTVEDDNFKDLNIIFINVFQFFYIYNHVFFYFVFNIYFQTNNYNFSYITEN</sequence>
<reference evidence="2 3" key="1">
    <citation type="submission" date="2011-08" db="EMBL/GenBank/DDBJ databases">
        <authorList>
            <person name="Liu Z.J."/>
            <person name="Shi F.L."/>
            <person name="Lu J.Q."/>
            <person name="Li M."/>
            <person name="Wang Z.L."/>
        </authorList>
    </citation>
    <scope>NUCLEOTIDE SEQUENCE [LARGE SCALE GENOMIC DNA]</scope>
    <source>
        <strain evidence="2 3">USNM 41457</strain>
    </source>
</reference>
<dbReference type="Proteomes" id="UP000003163">
    <property type="component" value="Unassembled WGS sequence"/>
</dbReference>
<dbReference type="EMBL" id="AFBI03000089">
    <property type="protein sequence ID" value="EJW02114.2"/>
    <property type="molecule type" value="Genomic_DNA"/>
</dbReference>
<name>J9D3K0_EDHAE</name>
<comment type="caution">
    <text evidence="2">The sequence shown here is derived from an EMBL/GenBank/DDBJ whole genome shotgun (WGS) entry which is preliminary data.</text>
</comment>
<gene>
    <name evidence="2" type="ORF">EDEG_03432</name>
</gene>
<evidence type="ECO:0000313" key="2">
    <source>
        <dbReference type="EMBL" id="EJW02114.2"/>
    </source>
</evidence>
<feature type="transmembrane region" description="Helical" evidence="1">
    <location>
        <begin position="68"/>
        <end position="93"/>
    </location>
</feature>
<evidence type="ECO:0000313" key="3">
    <source>
        <dbReference type="Proteomes" id="UP000003163"/>
    </source>
</evidence>
<protein>
    <submittedName>
        <fullName evidence="2">Uncharacterized protein</fullName>
    </submittedName>
</protein>